<accession>G5SP68</accession>
<gene>
    <name evidence="3" type="ORF">HMPREF9441_01063</name>
</gene>
<reference evidence="3 4" key="1">
    <citation type="submission" date="2011-03" db="EMBL/GenBank/DDBJ databases">
        <authorList>
            <person name="Weinstock G."/>
            <person name="Sodergren E."/>
            <person name="Clifton S."/>
            <person name="Fulton L."/>
            <person name="Fulton B."/>
            <person name="Courtney L."/>
            <person name="Fronick C."/>
            <person name="Harrison M."/>
            <person name="Strong C."/>
            <person name="Farmer C."/>
            <person name="Delahaunty K."/>
            <person name="Markovic C."/>
            <person name="Hall O."/>
            <person name="Minx P."/>
            <person name="Tomlinson C."/>
            <person name="Mitreva M."/>
            <person name="Hou S."/>
            <person name="Chen J."/>
            <person name="Wollam A."/>
            <person name="Pepin K.H."/>
            <person name="Johnson M."/>
            <person name="Bhonagiri V."/>
            <person name="Zhang X."/>
            <person name="Suruliraj S."/>
            <person name="Warren W."/>
            <person name="Chinwalla A."/>
            <person name="Mardis E.R."/>
            <person name="Wilson R.K."/>
        </authorList>
    </citation>
    <scope>NUCLEOTIDE SEQUENCE [LARGE SCALE GENOMIC DNA]</scope>
    <source>
        <strain evidence="3 4">YIT 11840</strain>
    </source>
</reference>
<feature type="coiled-coil region" evidence="1">
    <location>
        <begin position="116"/>
        <end position="216"/>
    </location>
</feature>
<dbReference type="Proteomes" id="UP000003598">
    <property type="component" value="Unassembled WGS sequence"/>
</dbReference>
<evidence type="ECO:0000256" key="1">
    <source>
        <dbReference type="SAM" id="Coils"/>
    </source>
</evidence>
<dbReference type="PATRIC" id="fig|762968.3.peg.951"/>
<dbReference type="HOGENOM" id="CLU_298557_0_0_10"/>
<dbReference type="AlphaFoldDB" id="G5SP68"/>
<sequence>MKKKFISVAMFCALIASSPVWVGCSDYDDDIANLQSQVDALKQTVDVSTAEALKALQEAQAALQEDINELTAGKADTQAVKDLQETVAALQTAITENDITKIGELSSQVSELITQVNGIEGDLDKTQSDLEQQKTELEGKVNSLRTDLEKAIADKADQATVDNIKSELDTAVTNLTDVENRLVEVEKWIKNNGQELAKLTANVSQINNLIAKISEEAATTISDPAILAAIKALPTTVSSLTTLQQQIGKETEAGSILYRLAALEEWKNTIVTELLTGTGYSSFADICQDIKELQEALTGSGSETPGVDPSDPGLVEQFNALKAEMAKFDMIQSVVYIPNLTSTEEGGYLLKSSVLKVYNKNSTAANEDDKYEEVAQSTKSNTIQFRVSPASKAKDFTGDNPKYTLTFDGTKIEKKNFSELVTVGEARLKDADAGIIEYTVETQIKDNEVWAVCAVIKAVEQTAEEGEESTGAKDNTELTTTYFTATRVTDKVKTIAVTNSNQDKTTMPYKNPDGSESTIDYTAGRKVVGYDASNTPIVEDMIDEYGVPTTITYKCTADNTEWFEVENGVLSMTDASNAMIGRTVTVTASVTLGSIELQAPAYKEVTVTRRVVEHTVAGEPKTLIWNQNNQYIALSTGEMDAIIKETELSRGDFNELVEENKPTNLNSLCLMTGADILTLDTEAENVENDNTLYIVVPGKLNTGTAQTLDITLKEETTEGTSTTQTDSYVIKVKVSDMQYPVSAIEKNPVRWNQDGQTIEYTPQIEWEKGTTDIVASMNNVFNAKDLFADYEELNKQANDLGFKLVVGIKDNATIKGVTYNNANRTLTYDKSQYEGDNVSLVIYLDYNGKKIAETYCEISVQKLSGTWKNPTEMAMTVYDLSKTYNVSTGAEWVDFAGRTIWKDGAVVETTKDDKGNWKSKFSKDPFSTMVYGMTAPSFAIVNPHTGKVDDYKDKYVIVDSKTGVVTFNENATQSGFDAAHTVTIRISADSPWGAIENMNVGESGYYVDVTFTIGKGASNNYKGEM</sequence>
<dbReference type="STRING" id="762968.HMPREF9441_01063"/>
<proteinExistence type="predicted"/>
<keyword evidence="2" id="KW-0732">Signal</keyword>
<dbReference type="GeneID" id="93556699"/>
<name>G5SP68_9BACT</name>
<organism evidence="3 4">
    <name type="scientific">Paraprevotella clara YIT 11840</name>
    <dbReference type="NCBI Taxonomy" id="762968"/>
    <lineage>
        <taxon>Bacteria</taxon>
        <taxon>Pseudomonadati</taxon>
        <taxon>Bacteroidota</taxon>
        <taxon>Bacteroidia</taxon>
        <taxon>Bacteroidales</taxon>
        <taxon>Prevotellaceae</taxon>
        <taxon>Paraprevotella</taxon>
    </lineage>
</organism>
<dbReference type="PROSITE" id="PS51257">
    <property type="entry name" value="PROKAR_LIPOPROTEIN"/>
    <property type="match status" value="1"/>
</dbReference>
<comment type="caution">
    <text evidence="3">The sequence shown here is derived from an EMBL/GenBank/DDBJ whole genome shotgun (WGS) entry which is preliminary data.</text>
</comment>
<dbReference type="OrthoDB" id="1099207at2"/>
<feature type="coiled-coil region" evidence="1">
    <location>
        <begin position="24"/>
        <end position="73"/>
    </location>
</feature>
<dbReference type="eggNOG" id="COG1196">
    <property type="taxonomic scope" value="Bacteria"/>
</dbReference>
<feature type="signal peptide" evidence="2">
    <location>
        <begin position="1"/>
        <end position="22"/>
    </location>
</feature>
<keyword evidence="1" id="KW-0175">Coiled coil</keyword>
<keyword evidence="4" id="KW-1185">Reference proteome</keyword>
<feature type="chain" id="PRO_5003484301" evidence="2">
    <location>
        <begin position="23"/>
        <end position="1025"/>
    </location>
</feature>
<evidence type="ECO:0000256" key="2">
    <source>
        <dbReference type="SAM" id="SignalP"/>
    </source>
</evidence>
<protein>
    <submittedName>
        <fullName evidence="3">Uncharacterized protein</fullName>
    </submittedName>
</protein>
<dbReference type="EMBL" id="AFFY01000016">
    <property type="protein sequence ID" value="EHH01015.1"/>
    <property type="molecule type" value="Genomic_DNA"/>
</dbReference>
<dbReference type="Gene3D" id="1.10.287.1490">
    <property type="match status" value="1"/>
</dbReference>
<evidence type="ECO:0000313" key="4">
    <source>
        <dbReference type="Proteomes" id="UP000003598"/>
    </source>
</evidence>
<dbReference type="RefSeq" id="WP_008618516.1">
    <property type="nucleotide sequence ID" value="NZ_JH376592.1"/>
</dbReference>
<evidence type="ECO:0000313" key="3">
    <source>
        <dbReference type="EMBL" id="EHH01015.1"/>
    </source>
</evidence>